<gene>
    <name evidence="5" type="ORF">PtA15_5A800</name>
</gene>
<dbReference type="EMBL" id="CP110425">
    <property type="protein sequence ID" value="WAQ85226.1"/>
    <property type="molecule type" value="Genomic_DNA"/>
</dbReference>
<dbReference type="SMART" id="SM00184">
    <property type="entry name" value="RING"/>
    <property type="match status" value="1"/>
</dbReference>
<dbReference type="Proteomes" id="UP001164743">
    <property type="component" value="Chromosome 5A"/>
</dbReference>
<feature type="chain" id="PRO_5046683269" description="RING-type domain-containing protein" evidence="3">
    <location>
        <begin position="20"/>
        <end position="319"/>
    </location>
</feature>
<dbReference type="PROSITE" id="PS50089">
    <property type="entry name" value="ZF_RING_2"/>
    <property type="match status" value="1"/>
</dbReference>
<evidence type="ECO:0000313" key="6">
    <source>
        <dbReference type="Proteomes" id="UP001164743"/>
    </source>
</evidence>
<dbReference type="PANTHER" id="PTHR22765">
    <property type="entry name" value="RING FINGER AND PROTEASE ASSOCIATED DOMAIN-CONTAINING"/>
    <property type="match status" value="1"/>
</dbReference>
<dbReference type="Pfam" id="PF13639">
    <property type="entry name" value="zf-RING_2"/>
    <property type="match status" value="1"/>
</dbReference>
<feature type="region of interest" description="Disordered" evidence="2">
    <location>
        <begin position="208"/>
        <end position="233"/>
    </location>
</feature>
<feature type="signal peptide" evidence="3">
    <location>
        <begin position="1"/>
        <end position="19"/>
    </location>
</feature>
<feature type="compositionally biased region" description="Polar residues" evidence="2">
    <location>
        <begin position="213"/>
        <end position="233"/>
    </location>
</feature>
<keyword evidence="1" id="KW-0863">Zinc-finger</keyword>
<dbReference type="SUPFAM" id="SSF57850">
    <property type="entry name" value="RING/U-box"/>
    <property type="match status" value="1"/>
</dbReference>
<keyword evidence="3" id="KW-0732">Signal</keyword>
<evidence type="ECO:0000313" key="5">
    <source>
        <dbReference type="EMBL" id="WAQ85226.1"/>
    </source>
</evidence>
<evidence type="ECO:0000256" key="1">
    <source>
        <dbReference type="PROSITE-ProRule" id="PRU00175"/>
    </source>
</evidence>
<keyword evidence="1" id="KW-0862">Zinc</keyword>
<dbReference type="InterPro" id="IPR051826">
    <property type="entry name" value="E3_ubiquitin-ligase_domain"/>
</dbReference>
<name>A0ABY7CM75_9BASI</name>
<dbReference type="InterPro" id="IPR013083">
    <property type="entry name" value="Znf_RING/FYVE/PHD"/>
</dbReference>
<dbReference type="GeneID" id="77810496"/>
<keyword evidence="6" id="KW-1185">Reference proteome</keyword>
<organism evidence="5 6">
    <name type="scientific">Puccinia triticina</name>
    <dbReference type="NCBI Taxonomy" id="208348"/>
    <lineage>
        <taxon>Eukaryota</taxon>
        <taxon>Fungi</taxon>
        <taxon>Dikarya</taxon>
        <taxon>Basidiomycota</taxon>
        <taxon>Pucciniomycotina</taxon>
        <taxon>Pucciniomycetes</taxon>
        <taxon>Pucciniales</taxon>
        <taxon>Pucciniaceae</taxon>
        <taxon>Puccinia</taxon>
    </lineage>
</organism>
<feature type="domain" description="RING-type" evidence="4">
    <location>
        <begin position="250"/>
        <end position="304"/>
    </location>
</feature>
<evidence type="ECO:0000259" key="4">
    <source>
        <dbReference type="PROSITE" id="PS50089"/>
    </source>
</evidence>
<evidence type="ECO:0000256" key="2">
    <source>
        <dbReference type="SAM" id="MobiDB-lite"/>
    </source>
</evidence>
<evidence type="ECO:0000256" key="3">
    <source>
        <dbReference type="SAM" id="SignalP"/>
    </source>
</evidence>
<protein>
    <recommendedName>
        <fullName evidence="4">RING-type domain-containing protein</fullName>
    </recommendedName>
</protein>
<proteinExistence type="predicted"/>
<dbReference type="RefSeq" id="XP_053020781.1">
    <property type="nucleotide sequence ID" value="XM_053169601.1"/>
</dbReference>
<dbReference type="InterPro" id="IPR001841">
    <property type="entry name" value="Znf_RING"/>
</dbReference>
<dbReference type="PANTHER" id="PTHR22765:SF434">
    <property type="entry name" value="GB|AAD18119.1-RELATED"/>
    <property type="match status" value="1"/>
</dbReference>
<keyword evidence="1" id="KW-0479">Metal-binding</keyword>
<sequence length="319" mass="35054">MKLFTLSLSSFILVGIAVATPPEDTVWGYVHDPLTDTYRAPSPPRVRGLVYGYEYDSENDVYREPRSSAGPETTEFWEEMHRIADLTETRTHDTQGPWLPMPNAHQSAAAEAIPEATPAATTAATTAATPAAIPAATLEEVKAAFDSNVNILGYMPRREQHPCLPVLPSVGTKNLEIISLTTADNKLTRSKLKKVKNMLGITRITGSYIPKGQPTNHGQTSRSHDGTSTSISSDHQISRVLYGGSVDEECKVCLDLFSSPEPVGENHWSFCKVAQVKKCGHYFHFECIHPWMVGKLENNCPACRGPISDKYGAKIELQQ</sequence>
<reference evidence="5" key="1">
    <citation type="submission" date="2022-10" db="EMBL/GenBank/DDBJ databases">
        <title>Puccinia triticina Genome sequencing and assembly.</title>
        <authorList>
            <person name="Li C."/>
        </authorList>
    </citation>
    <scope>NUCLEOTIDE SEQUENCE</scope>
    <source>
        <strain evidence="5">Pt15</strain>
    </source>
</reference>
<accession>A0ABY7CM75</accession>
<dbReference type="Gene3D" id="3.30.40.10">
    <property type="entry name" value="Zinc/RING finger domain, C3HC4 (zinc finger)"/>
    <property type="match status" value="1"/>
</dbReference>